<proteinExistence type="predicted"/>
<dbReference type="KEGG" id="vg:40084245"/>
<sequence length="314" mass="34031">MQQVRAETPEKRLKMSTDHFTADGVEVITSDTHRRRDRNAIRAIGGVDVLPPDVQTKVSALQHLDGAAQATAITAILSHSRTGLLAAIAAHDLPQIVEFKKKAVAIQEIAKQVRMGKEFQLDAAEFVRRAERGLGVAIREGQERGEIRTSGKKNVVYDRWSGTKSETSSSIPGPTDFAAPHELSGAAHPGEGIYAMTDGVTDEMFEEAIAEAKAEENLSRANVARKAKAKAQPKKEAIDADDPLIDAEVAPAPKKTARARRTIEMLSVTTANLALSVADIDPGEVDKEQLAEEIAIIFDSLGTIRSFLRKVNQQ</sequence>
<dbReference type="RefSeq" id="YP_009608224.1">
    <property type="nucleotide sequence ID" value="NC_041989.1"/>
</dbReference>
<dbReference type="EMBL" id="JN020141">
    <property type="protein sequence ID" value="AEJ93017.1"/>
    <property type="molecule type" value="Genomic_DNA"/>
</dbReference>
<organism evidence="1 2">
    <name type="scientific">Mycobacterium phage Shauna1</name>
    <dbReference type="NCBI Taxonomy" id="1036615"/>
    <lineage>
        <taxon>Viruses</taxon>
        <taxon>Duplodnaviria</taxon>
        <taxon>Heunggongvirae</taxon>
        <taxon>Uroviricota</taxon>
        <taxon>Caudoviricetes</taxon>
        <taxon>Gracegardnervirinae</taxon>
        <taxon>Cheoctovirus</taxon>
        <taxon>Cheoctovirus shauna1</taxon>
        <taxon>Mycobacterium virus Shauna1</taxon>
    </lineage>
</organism>
<evidence type="ECO:0000313" key="2">
    <source>
        <dbReference type="Proteomes" id="UP000006947"/>
    </source>
</evidence>
<dbReference type="GeneID" id="40084245"/>
<gene>
    <name evidence="1" type="primary">42</name>
    <name evidence="1" type="ORF">SHAUNA1_42</name>
</gene>
<dbReference type="Proteomes" id="UP000006947">
    <property type="component" value="Segment"/>
</dbReference>
<accession>G1DU23</accession>
<dbReference type="OrthoDB" id="7952at10239"/>
<keyword evidence="2" id="KW-1185">Reference proteome</keyword>
<protein>
    <submittedName>
        <fullName evidence="1">Uncharacterized protein</fullName>
    </submittedName>
</protein>
<name>G1DU23_9CAUD</name>
<reference evidence="1 2" key="1">
    <citation type="journal article" date="2012" name="J. Virol.">
        <title>Complete Genome Sequences of 138 Mycobacteriophages.</title>
        <authorList>
            <consortium name="the Science Education Alliance Phage Hunters Advancing Genomics and Evolutionary Science Program"/>
            <consortium name="the KwaZulu-Natal Research Institute for Tuberculosis and HIV Mycobacterial Genetics Course Students"/>
            <consortium name="the Phage Hunters Integrating Research and Education Program"/>
            <person name="Hatfull G.F."/>
        </authorList>
    </citation>
    <scope>NUCLEOTIDE SEQUENCE [LARGE SCALE GENOMIC DNA]</scope>
    <source>
        <strain evidence="1 2">Shauna1</strain>
    </source>
</reference>
<evidence type="ECO:0000313" key="1">
    <source>
        <dbReference type="EMBL" id="AEJ93017.1"/>
    </source>
</evidence>